<dbReference type="EMBL" id="FP929050">
    <property type="protein sequence ID" value="CBL11708.1"/>
    <property type="molecule type" value="Genomic_DNA"/>
</dbReference>
<dbReference type="HOGENOM" id="CLU_3428335_0_0_9"/>
<organism evidence="1 2">
    <name type="scientific">Roseburia intestinalis XB6B4</name>
    <dbReference type="NCBI Taxonomy" id="718255"/>
    <lineage>
        <taxon>Bacteria</taxon>
        <taxon>Bacillati</taxon>
        <taxon>Bacillota</taxon>
        <taxon>Clostridia</taxon>
        <taxon>Lachnospirales</taxon>
        <taxon>Lachnospiraceae</taxon>
        <taxon>Roseburia</taxon>
    </lineage>
</organism>
<sequence length="20" mass="2443">MKSDPYFTELYMSQDKKLAF</sequence>
<evidence type="ECO:0000313" key="2">
    <source>
        <dbReference type="Proteomes" id="UP000008953"/>
    </source>
</evidence>
<reference evidence="1 2" key="1">
    <citation type="submission" date="2010-03" db="EMBL/GenBank/DDBJ databases">
        <title>The genome sequence of Roseburia intestinalis XB6B4.</title>
        <authorList>
            <consortium name="metaHIT consortium -- http://www.metahit.eu/"/>
            <person name="Pajon A."/>
            <person name="Turner K."/>
            <person name="Parkhill J."/>
            <person name="Bernalier A."/>
        </authorList>
    </citation>
    <scope>NUCLEOTIDE SEQUENCE [LARGE SCALE GENOMIC DNA]</scope>
    <source>
        <strain evidence="1 2">XB6B4</strain>
    </source>
</reference>
<dbReference type="AlphaFoldDB" id="D4KWG8"/>
<gene>
    <name evidence="1" type="ORF">RO1_10510</name>
</gene>
<name>D4KWG8_9FIRM</name>
<evidence type="ECO:0000313" key="1">
    <source>
        <dbReference type="EMBL" id="CBL11708.1"/>
    </source>
</evidence>
<dbReference type="KEGG" id="rix:RO1_10510"/>
<protein>
    <submittedName>
        <fullName evidence="1">Uncharacterized protein</fullName>
    </submittedName>
</protein>
<dbReference type="Proteomes" id="UP000008953">
    <property type="component" value="Chromosome"/>
</dbReference>
<accession>D4KWG8</accession>
<reference evidence="1 2" key="2">
    <citation type="submission" date="2010-03" db="EMBL/GenBank/DDBJ databases">
        <authorList>
            <person name="Pajon A."/>
        </authorList>
    </citation>
    <scope>NUCLEOTIDE SEQUENCE [LARGE SCALE GENOMIC DNA]</scope>
    <source>
        <strain evidence="1 2">XB6B4</strain>
    </source>
</reference>
<proteinExistence type="predicted"/>